<dbReference type="AlphaFoldDB" id="A0A5B7F9H9"/>
<feature type="compositionally biased region" description="Basic and acidic residues" evidence="1">
    <location>
        <begin position="37"/>
        <end position="49"/>
    </location>
</feature>
<sequence length="112" mass="11989">MVLAVPSCTRSCGNKSARVVLPCASRQGSSLAQQPPDHLKSTFDADQSRKSSSKMVDAGPGKCHAPQGTKLQGEAHTGQFMVHPRNYSTSTRNHYLQTHVPNSSHSPTDSST</sequence>
<dbReference type="Proteomes" id="UP000324222">
    <property type="component" value="Unassembled WGS sequence"/>
</dbReference>
<feature type="region of interest" description="Disordered" evidence="1">
    <location>
        <begin position="26"/>
        <end position="73"/>
    </location>
</feature>
<keyword evidence="3" id="KW-1185">Reference proteome</keyword>
<reference evidence="2 3" key="1">
    <citation type="submission" date="2019-05" db="EMBL/GenBank/DDBJ databases">
        <title>Another draft genome of Portunus trituberculatus and its Hox gene families provides insights of decapod evolution.</title>
        <authorList>
            <person name="Jeong J.-H."/>
            <person name="Song I."/>
            <person name="Kim S."/>
            <person name="Choi T."/>
            <person name="Kim D."/>
            <person name="Ryu S."/>
            <person name="Kim W."/>
        </authorList>
    </citation>
    <scope>NUCLEOTIDE SEQUENCE [LARGE SCALE GENOMIC DNA]</scope>
    <source>
        <tissue evidence="2">Muscle</tissue>
    </source>
</reference>
<feature type="region of interest" description="Disordered" evidence="1">
    <location>
        <begin position="88"/>
        <end position="112"/>
    </location>
</feature>
<accession>A0A5B7F9H9</accession>
<evidence type="ECO:0000313" key="2">
    <source>
        <dbReference type="EMBL" id="MPC41738.1"/>
    </source>
</evidence>
<name>A0A5B7F9H9_PORTR</name>
<comment type="caution">
    <text evidence="2">The sequence shown here is derived from an EMBL/GenBank/DDBJ whole genome shotgun (WGS) entry which is preliminary data.</text>
</comment>
<evidence type="ECO:0000313" key="3">
    <source>
        <dbReference type="Proteomes" id="UP000324222"/>
    </source>
</evidence>
<organism evidence="2 3">
    <name type="scientific">Portunus trituberculatus</name>
    <name type="common">Swimming crab</name>
    <name type="synonym">Neptunus trituberculatus</name>
    <dbReference type="NCBI Taxonomy" id="210409"/>
    <lineage>
        <taxon>Eukaryota</taxon>
        <taxon>Metazoa</taxon>
        <taxon>Ecdysozoa</taxon>
        <taxon>Arthropoda</taxon>
        <taxon>Crustacea</taxon>
        <taxon>Multicrustacea</taxon>
        <taxon>Malacostraca</taxon>
        <taxon>Eumalacostraca</taxon>
        <taxon>Eucarida</taxon>
        <taxon>Decapoda</taxon>
        <taxon>Pleocyemata</taxon>
        <taxon>Brachyura</taxon>
        <taxon>Eubrachyura</taxon>
        <taxon>Portunoidea</taxon>
        <taxon>Portunidae</taxon>
        <taxon>Portuninae</taxon>
        <taxon>Portunus</taxon>
    </lineage>
</organism>
<protein>
    <submittedName>
        <fullName evidence="2">Uncharacterized protein</fullName>
    </submittedName>
</protein>
<evidence type="ECO:0000256" key="1">
    <source>
        <dbReference type="SAM" id="MobiDB-lite"/>
    </source>
</evidence>
<gene>
    <name evidence="2" type="ORF">E2C01_035341</name>
</gene>
<proteinExistence type="predicted"/>
<dbReference type="EMBL" id="VSRR010005169">
    <property type="protein sequence ID" value="MPC41738.1"/>
    <property type="molecule type" value="Genomic_DNA"/>
</dbReference>